<accession>W1DNM0</accession>
<organism evidence="1 2">
    <name type="scientific">Klebsiella pneumoniae IS43</name>
    <dbReference type="NCBI Taxonomy" id="1432552"/>
    <lineage>
        <taxon>Bacteria</taxon>
        <taxon>Pseudomonadati</taxon>
        <taxon>Pseudomonadota</taxon>
        <taxon>Gammaproteobacteria</taxon>
        <taxon>Enterobacterales</taxon>
        <taxon>Enterobacteriaceae</taxon>
        <taxon>Klebsiella/Raoultella group</taxon>
        <taxon>Klebsiella</taxon>
        <taxon>Klebsiella pneumoniae complex</taxon>
    </lineage>
</organism>
<protein>
    <submittedName>
        <fullName evidence="1">Uncharacterized protein</fullName>
    </submittedName>
</protein>
<comment type="caution">
    <text evidence="1">The sequence shown here is derived from an EMBL/GenBank/DDBJ whole genome shotgun (WGS) entry which is preliminary data.</text>
</comment>
<evidence type="ECO:0000313" key="2">
    <source>
        <dbReference type="Proteomes" id="UP000019183"/>
    </source>
</evidence>
<dbReference type="EMBL" id="CBWK010000485">
    <property type="protein sequence ID" value="CDL10417.1"/>
    <property type="molecule type" value="Genomic_DNA"/>
</dbReference>
<proteinExistence type="predicted"/>
<dbReference type="Proteomes" id="UP000019183">
    <property type="component" value="Unassembled WGS sequence"/>
</dbReference>
<dbReference type="AlphaFoldDB" id="W1DNM0"/>
<keyword evidence="2" id="KW-1185">Reference proteome</keyword>
<sequence length="40" mass="4274">MGAHVHGLDIGLDRKGSLNFRLIGLGQRSAMTLTLLKLLG</sequence>
<evidence type="ECO:0000313" key="1">
    <source>
        <dbReference type="EMBL" id="CDL10417.1"/>
    </source>
</evidence>
<reference evidence="1" key="1">
    <citation type="submission" date="2013-10" db="EMBL/GenBank/DDBJ databases">
        <title>Antibiotic resistance diversity of beta-lactamase producers in the General Hospital Vienna.</title>
        <authorList>
            <person name="Barisic I."/>
            <person name="Mitteregger D."/>
            <person name="Hirschl A.M."/>
            <person name="Noehammer C."/>
            <person name="Wiesinger-Mayr H."/>
        </authorList>
    </citation>
    <scope>NUCLEOTIDE SEQUENCE [LARGE SCALE GENOMIC DNA]</scope>
    <source>
        <strain evidence="1">IS43</strain>
    </source>
</reference>
<name>W1DNM0_KLEPN</name>